<protein>
    <submittedName>
        <fullName evidence="1">Uncharacterized protein</fullName>
    </submittedName>
</protein>
<evidence type="ECO:0000313" key="1">
    <source>
        <dbReference type="EMBL" id="UYV69159.1"/>
    </source>
</evidence>
<gene>
    <name evidence="1" type="ORF">LAZ67_6002609</name>
</gene>
<evidence type="ECO:0000313" key="2">
    <source>
        <dbReference type="Proteomes" id="UP001235939"/>
    </source>
</evidence>
<dbReference type="EMBL" id="CP092868">
    <property type="protein sequence ID" value="UYV69159.1"/>
    <property type="molecule type" value="Genomic_DNA"/>
</dbReference>
<reference evidence="1 2" key="1">
    <citation type="submission" date="2022-01" db="EMBL/GenBank/DDBJ databases">
        <title>A chromosomal length assembly of Cordylochernes scorpioides.</title>
        <authorList>
            <person name="Zeh D."/>
            <person name="Zeh J."/>
        </authorList>
    </citation>
    <scope>NUCLEOTIDE SEQUENCE [LARGE SCALE GENOMIC DNA]</scope>
    <source>
        <strain evidence="1">IN4F17</strain>
        <tissue evidence="1">Whole Body</tissue>
    </source>
</reference>
<name>A0ABY6KKZ8_9ARAC</name>
<accession>A0ABY6KKZ8</accession>
<dbReference type="Proteomes" id="UP001235939">
    <property type="component" value="Chromosome 06"/>
</dbReference>
<keyword evidence="2" id="KW-1185">Reference proteome</keyword>
<proteinExistence type="predicted"/>
<sequence length="188" mass="21825">MYGIGNVPEFADQTPITIEEARKKASLRTEQIRSKWKIKHDSHHPKYVFKVGDLVIRKIAFNDPRLIKTSPKYEGPFVIQKQWLPVKNIRRKGADYIAEELEMRSFAKARFKRDHTDFVRRFVTMDETWVHHYTPETKQHLLHGMGGVIAPLVNHISEFLVGLHGYRSGSALLHGQDTITKQQSKLLI</sequence>
<organism evidence="1 2">
    <name type="scientific">Cordylochernes scorpioides</name>
    <dbReference type="NCBI Taxonomy" id="51811"/>
    <lineage>
        <taxon>Eukaryota</taxon>
        <taxon>Metazoa</taxon>
        <taxon>Ecdysozoa</taxon>
        <taxon>Arthropoda</taxon>
        <taxon>Chelicerata</taxon>
        <taxon>Arachnida</taxon>
        <taxon>Pseudoscorpiones</taxon>
        <taxon>Cheliferoidea</taxon>
        <taxon>Chernetidae</taxon>
        <taxon>Cordylochernes</taxon>
    </lineage>
</organism>